<dbReference type="GO" id="GO:0003824">
    <property type="term" value="F:catalytic activity"/>
    <property type="evidence" value="ECO:0007669"/>
    <property type="project" value="InterPro"/>
</dbReference>
<feature type="domain" description="Nucleoside phosphorylase" evidence="1">
    <location>
        <begin position="56"/>
        <end position="257"/>
    </location>
</feature>
<comment type="caution">
    <text evidence="2">The sequence shown here is derived from an EMBL/GenBank/DDBJ whole genome shotgun (WGS) entry which is preliminary data.</text>
</comment>
<dbReference type="AlphaFoldDB" id="A0A1F5YPC1"/>
<dbReference type="CDD" id="cd09007">
    <property type="entry name" value="NP-I_spr0068"/>
    <property type="match status" value="1"/>
</dbReference>
<evidence type="ECO:0000313" key="2">
    <source>
        <dbReference type="EMBL" id="OGG02058.1"/>
    </source>
</evidence>
<evidence type="ECO:0000259" key="1">
    <source>
        <dbReference type="Pfam" id="PF01048"/>
    </source>
</evidence>
<dbReference type="Pfam" id="PF01048">
    <property type="entry name" value="PNP_UDP_1"/>
    <property type="match status" value="1"/>
</dbReference>
<name>A0A1F5YPC1_9BACT</name>
<proteinExistence type="predicted"/>
<reference evidence="2 3" key="1">
    <citation type="journal article" date="2016" name="Nat. Commun.">
        <title>Thousands of microbial genomes shed light on interconnected biogeochemical processes in an aquifer system.</title>
        <authorList>
            <person name="Anantharaman K."/>
            <person name="Brown C.T."/>
            <person name="Hug L.A."/>
            <person name="Sharon I."/>
            <person name="Castelle C.J."/>
            <person name="Probst A.J."/>
            <person name="Thomas B.C."/>
            <person name="Singh A."/>
            <person name="Wilkins M.J."/>
            <person name="Karaoz U."/>
            <person name="Brodie E.L."/>
            <person name="Williams K.H."/>
            <person name="Hubbard S.S."/>
            <person name="Banfield J.F."/>
        </authorList>
    </citation>
    <scope>NUCLEOTIDE SEQUENCE [LARGE SCALE GENOMIC DNA]</scope>
</reference>
<accession>A0A1F5YPC1</accession>
<gene>
    <name evidence="2" type="ORF">A3F83_10920</name>
</gene>
<dbReference type="Proteomes" id="UP000179129">
    <property type="component" value="Unassembled WGS sequence"/>
</dbReference>
<dbReference type="InterPro" id="IPR000845">
    <property type="entry name" value="Nucleoside_phosphorylase_d"/>
</dbReference>
<dbReference type="EMBL" id="MFIX01000198">
    <property type="protein sequence ID" value="OGG02058.1"/>
    <property type="molecule type" value="Genomic_DNA"/>
</dbReference>
<protein>
    <recommendedName>
        <fullName evidence="1">Nucleoside phosphorylase domain-containing protein</fullName>
    </recommendedName>
</protein>
<evidence type="ECO:0000313" key="3">
    <source>
        <dbReference type="Proteomes" id="UP000179129"/>
    </source>
</evidence>
<dbReference type="SUPFAM" id="SSF53167">
    <property type="entry name" value="Purine and uridine phosphorylases"/>
    <property type="match status" value="1"/>
</dbReference>
<sequence>MADKPLPPILDHDPGEATVFHPANLIEASRQQKNLPPCRVPEGCLLDFDGELLEALVSTGRAMHDPGWPCFHTRLYRWKTGRNEYGVIGGTIGAPFAVLVAEELFSCGCQALVSLGSAGLISQDLQPPFFLLIERSLRDEGTSYHYLPAAPFAAADQEALNRVQAGLDNAGITLVRAATWTTDAPFRETPTRIDFCRSQAIAAVEMEAAALLAFASATKRKVVCLSQVTNRMAQGPKDFDKGGQGGLESAIRLCEAALRALLAA</sequence>
<dbReference type="InterPro" id="IPR035994">
    <property type="entry name" value="Nucleoside_phosphorylase_sf"/>
</dbReference>
<dbReference type="Gene3D" id="3.40.50.1580">
    <property type="entry name" value="Nucleoside phosphorylase domain"/>
    <property type="match status" value="1"/>
</dbReference>
<organism evidence="2 3">
    <name type="scientific">Candidatus Glassbacteria bacterium RIFCSPLOWO2_12_FULL_58_11</name>
    <dbReference type="NCBI Taxonomy" id="1817867"/>
    <lineage>
        <taxon>Bacteria</taxon>
        <taxon>Candidatus Glassiibacteriota</taxon>
    </lineage>
</organism>
<dbReference type="STRING" id="1817867.A3F83_10920"/>
<dbReference type="GO" id="GO:0009116">
    <property type="term" value="P:nucleoside metabolic process"/>
    <property type="evidence" value="ECO:0007669"/>
    <property type="project" value="InterPro"/>
</dbReference>